<comment type="similarity">
    <text evidence="2 5">Belongs to the RecX family.</text>
</comment>
<dbReference type="Proteomes" id="UP000078428">
    <property type="component" value="Unassembled WGS sequence"/>
</dbReference>
<dbReference type="RefSeq" id="WP_068489548.1">
    <property type="nucleotide sequence ID" value="NZ_LWQT01000028.1"/>
</dbReference>
<sequence length="185" mass="20321">MNTRTERRPPPRITASYLENASLHYLERYASSRANLRRVLMRKVERSLAHHGGEAAEAQAQVEVVLEKLARLGYLDDAAYAETKTRSLHRRGGSLRLIRAALSAKGVEAEAAEAALAGLRESAADPDLVAALALARRRRLGPYRAPDKRAEFRMKDLAALGRAGFSFEICRAVVEADDPESLLGS</sequence>
<evidence type="ECO:0000256" key="5">
    <source>
        <dbReference type="HAMAP-Rule" id="MF_01114"/>
    </source>
</evidence>
<dbReference type="GO" id="GO:0006282">
    <property type="term" value="P:regulation of DNA repair"/>
    <property type="evidence" value="ECO:0007669"/>
    <property type="project" value="UniProtKB-UniRule"/>
</dbReference>
<dbReference type="HAMAP" id="MF_01114">
    <property type="entry name" value="RecX"/>
    <property type="match status" value="1"/>
</dbReference>
<protein>
    <recommendedName>
        <fullName evidence="3 5">Regulatory protein RecX</fullName>
    </recommendedName>
</protein>
<dbReference type="OrthoDB" id="5507982at2"/>
<evidence type="ECO:0000256" key="2">
    <source>
        <dbReference type="ARBA" id="ARBA00009695"/>
    </source>
</evidence>
<comment type="function">
    <text evidence="5">Modulates RecA activity.</text>
</comment>
<dbReference type="Pfam" id="PF02631">
    <property type="entry name" value="RecX_HTH2"/>
    <property type="match status" value="1"/>
</dbReference>
<dbReference type="Gene3D" id="1.10.10.10">
    <property type="entry name" value="Winged helix-like DNA-binding domain superfamily/Winged helix DNA-binding domain"/>
    <property type="match status" value="1"/>
</dbReference>
<dbReference type="STRING" id="1285242.A6A04_11880"/>
<dbReference type="AlphaFoldDB" id="A0A178MXY7"/>
<dbReference type="EMBL" id="LWQT01000028">
    <property type="protein sequence ID" value="OAN54620.1"/>
    <property type="molecule type" value="Genomic_DNA"/>
</dbReference>
<accession>A0A178MXY7</accession>
<comment type="caution">
    <text evidence="7">The sequence shown here is derived from an EMBL/GenBank/DDBJ whole genome shotgun (WGS) entry which is preliminary data.</text>
</comment>
<keyword evidence="4 5" id="KW-0963">Cytoplasm</keyword>
<evidence type="ECO:0000313" key="8">
    <source>
        <dbReference type="Proteomes" id="UP000078428"/>
    </source>
</evidence>
<keyword evidence="8" id="KW-1185">Reference proteome</keyword>
<evidence type="ECO:0000256" key="1">
    <source>
        <dbReference type="ARBA" id="ARBA00004496"/>
    </source>
</evidence>
<evidence type="ECO:0000256" key="3">
    <source>
        <dbReference type="ARBA" id="ARBA00018111"/>
    </source>
</evidence>
<comment type="subcellular location">
    <subcellularLocation>
        <location evidence="1 5">Cytoplasm</location>
    </subcellularLocation>
</comment>
<dbReference type="InterPro" id="IPR003783">
    <property type="entry name" value="Regulatory_RecX"/>
</dbReference>
<dbReference type="InterPro" id="IPR036388">
    <property type="entry name" value="WH-like_DNA-bd_sf"/>
</dbReference>
<feature type="domain" description="RecX second three-helical" evidence="6">
    <location>
        <begin position="76"/>
        <end position="116"/>
    </location>
</feature>
<name>A0A178MXY7_9PROT</name>
<organism evidence="7 8">
    <name type="scientific">Paramagnetospirillum marisnigri</name>
    <dbReference type="NCBI Taxonomy" id="1285242"/>
    <lineage>
        <taxon>Bacteria</taxon>
        <taxon>Pseudomonadati</taxon>
        <taxon>Pseudomonadota</taxon>
        <taxon>Alphaproteobacteria</taxon>
        <taxon>Rhodospirillales</taxon>
        <taxon>Magnetospirillaceae</taxon>
        <taxon>Paramagnetospirillum</taxon>
    </lineage>
</organism>
<proteinExistence type="inferred from homology"/>
<dbReference type="GO" id="GO:0005737">
    <property type="term" value="C:cytoplasm"/>
    <property type="evidence" value="ECO:0007669"/>
    <property type="project" value="UniProtKB-SubCell"/>
</dbReference>
<reference evidence="7 8" key="1">
    <citation type="submission" date="2016-04" db="EMBL/GenBank/DDBJ databases">
        <title>Draft genome sequence of freshwater magnetotactic bacteria Magnetospirillum marisnigri SP-1 and Magnetospirillum moscoviense BB-1.</title>
        <authorList>
            <person name="Koziaeva V."/>
            <person name="Dziuba M.V."/>
            <person name="Ivanov T.M."/>
            <person name="Kuznetsov B."/>
            <person name="Grouzdev D.S."/>
        </authorList>
    </citation>
    <scope>NUCLEOTIDE SEQUENCE [LARGE SCALE GENOMIC DNA]</scope>
    <source>
        <strain evidence="7 8">SP-1</strain>
    </source>
</reference>
<dbReference type="InterPro" id="IPR053924">
    <property type="entry name" value="RecX_HTH_2nd"/>
</dbReference>
<evidence type="ECO:0000259" key="6">
    <source>
        <dbReference type="Pfam" id="PF02631"/>
    </source>
</evidence>
<evidence type="ECO:0000256" key="4">
    <source>
        <dbReference type="ARBA" id="ARBA00022490"/>
    </source>
</evidence>
<gene>
    <name evidence="5" type="primary">recX</name>
    <name evidence="7" type="ORF">A6A04_11880</name>
</gene>
<evidence type="ECO:0000313" key="7">
    <source>
        <dbReference type="EMBL" id="OAN54620.1"/>
    </source>
</evidence>